<comment type="caution">
    <text evidence="1">The sequence shown here is derived from an EMBL/GenBank/DDBJ whole genome shotgun (WGS) entry which is preliminary data.</text>
</comment>
<sequence>MTFQNKEILAYHAHIYYDDLSGLKDARELADKAKECFDITVGKFHEKQVGPHPKWSCQLSFLPSVYGVIIPWLMLNRGDLDLFVHFVTGDDYFDHTQGISWLGRSYTLNLSRFTQR</sequence>
<dbReference type="OrthoDB" id="572228at2"/>
<accession>A0A4R6MF18</accession>
<reference evidence="1 2" key="1">
    <citation type="submission" date="2019-03" db="EMBL/GenBank/DDBJ databases">
        <title>Genomic Encyclopedia of Type Strains, Phase III (KMG-III): the genomes of soil and plant-associated and newly described type strains.</title>
        <authorList>
            <person name="Whitman W."/>
        </authorList>
    </citation>
    <scope>NUCLEOTIDE SEQUENCE [LARGE SCALE GENOMIC DNA]</scope>
    <source>
        <strain evidence="1 2">CECT 7378</strain>
    </source>
</reference>
<dbReference type="EMBL" id="SNXC01000010">
    <property type="protein sequence ID" value="TDO98679.1"/>
    <property type="molecule type" value="Genomic_DNA"/>
</dbReference>
<keyword evidence="1" id="KW-0560">Oxidoreductase</keyword>
<dbReference type="PIRSF" id="PIRSF028139">
    <property type="entry name" value="DOPA-diox_rel_Mll2280"/>
    <property type="match status" value="1"/>
</dbReference>
<evidence type="ECO:0000313" key="2">
    <source>
        <dbReference type="Proteomes" id="UP000294656"/>
    </source>
</evidence>
<keyword evidence="2" id="KW-1185">Reference proteome</keyword>
<name>A0A4R6MF18_9GAMM</name>
<dbReference type="RefSeq" id="WP_133502911.1">
    <property type="nucleotide sequence ID" value="NZ_SNXC01000010.1"/>
</dbReference>
<dbReference type="Pfam" id="PF08883">
    <property type="entry name" value="DOPA_dioxygen"/>
    <property type="match status" value="1"/>
</dbReference>
<dbReference type="InterPro" id="IPR014980">
    <property type="entry name" value="DOPA_dioxygen"/>
</dbReference>
<dbReference type="Gene3D" id="3.30.70.1240">
    <property type="entry name" value="DOPA-like domains"/>
    <property type="match status" value="1"/>
</dbReference>
<evidence type="ECO:0000313" key="1">
    <source>
        <dbReference type="EMBL" id="TDO98679.1"/>
    </source>
</evidence>
<dbReference type="PANTHER" id="PTHR36423:SF2">
    <property type="entry name" value="AFR070WP"/>
    <property type="match status" value="1"/>
</dbReference>
<dbReference type="Proteomes" id="UP000294656">
    <property type="component" value="Unassembled WGS sequence"/>
</dbReference>
<gene>
    <name evidence="1" type="ORF">DFP79_1091</name>
</gene>
<dbReference type="GO" id="GO:0051213">
    <property type="term" value="F:dioxygenase activity"/>
    <property type="evidence" value="ECO:0007669"/>
    <property type="project" value="UniProtKB-KW"/>
</dbReference>
<organism evidence="1 2">
    <name type="scientific">Marinomonas balearica</name>
    <dbReference type="NCBI Taxonomy" id="491947"/>
    <lineage>
        <taxon>Bacteria</taxon>
        <taxon>Pseudomonadati</taxon>
        <taxon>Pseudomonadota</taxon>
        <taxon>Gammaproteobacteria</taxon>
        <taxon>Oceanospirillales</taxon>
        <taxon>Oceanospirillaceae</taxon>
        <taxon>Marinomonas</taxon>
    </lineage>
</organism>
<dbReference type="AlphaFoldDB" id="A0A4R6MF18"/>
<proteinExistence type="predicted"/>
<dbReference type="PANTHER" id="PTHR36423">
    <property type="entry name" value="AFR070WP"/>
    <property type="match status" value="1"/>
</dbReference>
<keyword evidence="1" id="KW-0223">Dioxygenase</keyword>
<dbReference type="SUPFAM" id="SSF143410">
    <property type="entry name" value="DOPA-like"/>
    <property type="match status" value="1"/>
</dbReference>
<dbReference type="InterPro" id="IPR023389">
    <property type="entry name" value="DOPA-like_sf"/>
</dbReference>
<protein>
    <submittedName>
        <fullName evidence="1">DOPA 4,5-dioxygenase</fullName>
    </submittedName>
</protein>